<dbReference type="PANTHER" id="PTHR33710:SF64">
    <property type="entry name" value="ENDONUCLEASE_EXONUCLEASE_PHOSPHATASE DOMAIN-CONTAINING PROTEIN"/>
    <property type="match status" value="1"/>
</dbReference>
<reference evidence="2" key="1">
    <citation type="submission" date="2022-04" db="EMBL/GenBank/DDBJ databases">
        <title>Carnegiea gigantea Genome sequencing and assembly v2.</title>
        <authorList>
            <person name="Copetti D."/>
            <person name="Sanderson M.J."/>
            <person name="Burquez A."/>
            <person name="Wojciechowski M.F."/>
        </authorList>
    </citation>
    <scope>NUCLEOTIDE SEQUENCE</scope>
    <source>
        <strain evidence="2">SGP5-SGP5p</strain>
        <tissue evidence="2">Aerial part</tissue>
    </source>
</reference>
<dbReference type="Proteomes" id="UP001153076">
    <property type="component" value="Unassembled WGS sequence"/>
</dbReference>
<sequence length="324" mass="37236">MERGDCSSQVNDAEPNSVEDLDQLVCYMKKVKQAGTRIIAESDPIDDEEMEDSESNPSQVPDTEVEETQPQSWQDRTSNPYGKIWSARMVPIALRHKLRLEGPSPSEHSIEDDPNGMGLGSMDVFLVDQGQMKYVVKKASTNGTVLKDKDSKIYTREKLWLELTNVANNITMPWLLVGDFNETKSLDERGHGGDEMRRRCNNFNNFIENNALLDFGFHSPKFTWVRGKSMTTRRSARLDQALCNSDWRCRFHEGSVKHLTYSHSYHCPLLVGTSGFRPLKQNPRPFRFMAAWVKYVDFEDILQHQWNTVYPLGLTWKHLATELS</sequence>
<gene>
    <name evidence="2" type="ORF">Cgig2_003083</name>
</gene>
<feature type="compositionally biased region" description="Acidic residues" evidence="1">
    <location>
        <begin position="43"/>
        <end position="54"/>
    </location>
</feature>
<dbReference type="Gene3D" id="3.60.10.10">
    <property type="entry name" value="Endonuclease/exonuclease/phosphatase"/>
    <property type="match status" value="1"/>
</dbReference>
<dbReference type="OrthoDB" id="1432568at2759"/>
<dbReference type="PANTHER" id="PTHR33710">
    <property type="entry name" value="BNAC02G09200D PROTEIN"/>
    <property type="match status" value="1"/>
</dbReference>
<feature type="region of interest" description="Disordered" evidence="1">
    <location>
        <begin position="37"/>
        <end position="80"/>
    </location>
</feature>
<dbReference type="EMBL" id="JAKOGI010000162">
    <property type="protein sequence ID" value="KAJ8441577.1"/>
    <property type="molecule type" value="Genomic_DNA"/>
</dbReference>
<accession>A0A9Q1KE37</accession>
<feature type="compositionally biased region" description="Polar residues" evidence="1">
    <location>
        <begin position="1"/>
        <end position="11"/>
    </location>
</feature>
<evidence type="ECO:0000256" key="1">
    <source>
        <dbReference type="SAM" id="MobiDB-lite"/>
    </source>
</evidence>
<feature type="compositionally biased region" description="Polar residues" evidence="1">
    <location>
        <begin position="68"/>
        <end position="80"/>
    </location>
</feature>
<proteinExistence type="predicted"/>
<keyword evidence="3" id="KW-1185">Reference proteome</keyword>
<feature type="region of interest" description="Disordered" evidence="1">
    <location>
        <begin position="1"/>
        <end position="20"/>
    </location>
</feature>
<dbReference type="InterPro" id="IPR036691">
    <property type="entry name" value="Endo/exonu/phosph_ase_sf"/>
</dbReference>
<comment type="caution">
    <text evidence="2">The sequence shown here is derived from an EMBL/GenBank/DDBJ whole genome shotgun (WGS) entry which is preliminary data.</text>
</comment>
<dbReference type="SUPFAM" id="SSF56219">
    <property type="entry name" value="DNase I-like"/>
    <property type="match status" value="1"/>
</dbReference>
<evidence type="ECO:0000313" key="3">
    <source>
        <dbReference type="Proteomes" id="UP001153076"/>
    </source>
</evidence>
<name>A0A9Q1KE37_9CARY</name>
<protein>
    <submittedName>
        <fullName evidence="2">Uncharacterized protein</fullName>
    </submittedName>
</protein>
<organism evidence="2 3">
    <name type="scientific">Carnegiea gigantea</name>
    <dbReference type="NCBI Taxonomy" id="171969"/>
    <lineage>
        <taxon>Eukaryota</taxon>
        <taxon>Viridiplantae</taxon>
        <taxon>Streptophyta</taxon>
        <taxon>Embryophyta</taxon>
        <taxon>Tracheophyta</taxon>
        <taxon>Spermatophyta</taxon>
        <taxon>Magnoliopsida</taxon>
        <taxon>eudicotyledons</taxon>
        <taxon>Gunneridae</taxon>
        <taxon>Pentapetalae</taxon>
        <taxon>Caryophyllales</taxon>
        <taxon>Cactineae</taxon>
        <taxon>Cactaceae</taxon>
        <taxon>Cactoideae</taxon>
        <taxon>Echinocereeae</taxon>
        <taxon>Carnegiea</taxon>
    </lineage>
</organism>
<evidence type="ECO:0000313" key="2">
    <source>
        <dbReference type="EMBL" id="KAJ8441577.1"/>
    </source>
</evidence>
<dbReference type="AlphaFoldDB" id="A0A9Q1KE37"/>